<dbReference type="NCBIfam" id="TIGR00129">
    <property type="entry name" value="fdhD_narQ"/>
    <property type="match status" value="1"/>
</dbReference>
<dbReference type="PANTHER" id="PTHR30592">
    <property type="entry name" value="FORMATE DEHYDROGENASE"/>
    <property type="match status" value="1"/>
</dbReference>
<evidence type="ECO:0000256" key="2">
    <source>
        <dbReference type="ARBA" id="ARBA00023150"/>
    </source>
</evidence>
<evidence type="ECO:0000313" key="5">
    <source>
        <dbReference type="Proteomes" id="UP000321577"/>
    </source>
</evidence>
<dbReference type="Pfam" id="PF02634">
    <property type="entry name" value="FdhD-NarQ"/>
    <property type="match status" value="1"/>
</dbReference>
<keyword evidence="5" id="KW-1185">Reference proteome</keyword>
<evidence type="ECO:0000313" key="4">
    <source>
        <dbReference type="EMBL" id="GEP43590.1"/>
    </source>
</evidence>
<comment type="function">
    <text evidence="3">Required for formate dehydrogenase (FDH) activity. Acts as a sulfur carrier protein that transfers sulfur from IscS to the molybdenum cofactor prior to its insertion into FDH.</text>
</comment>
<keyword evidence="1 3" id="KW-0963">Cytoplasm</keyword>
<organism evidence="4 5">
    <name type="scientific">Brevifollis gellanilyticus</name>
    <dbReference type="NCBI Taxonomy" id="748831"/>
    <lineage>
        <taxon>Bacteria</taxon>
        <taxon>Pseudomonadati</taxon>
        <taxon>Verrucomicrobiota</taxon>
        <taxon>Verrucomicrobiia</taxon>
        <taxon>Verrucomicrobiales</taxon>
        <taxon>Verrucomicrobiaceae</taxon>
    </lineage>
</organism>
<name>A0A512MA24_9BACT</name>
<evidence type="ECO:0000256" key="1">
    <source>
        <dbReference type="ARBA" id="ARBA00022490"/>
    </source>
</evidence>
<dbReference type="Gene3D" id="3.40.140.10">
    <property type="entry name" value="Cytidine Deaminase, domain 2"/>
    <property type="match status" value="1"/>
</dbReference>
<proteinExistence type="inferred from homology"/>
<dbReference type="PANTHER" id="PTHR30592:SF1">
    <property type="entry name" value="SULFUR CARRIER PROTEIN FDHD"/>
    <property type="match status" value="1"/>
</dbReference>
<dbReference type="GO" id="GO:0006777">
    <property type="term" value="P:Mo-molybdopterin cofactor biosynthetic process"/>
    <property type="evidence" value="ECO:0007669"/>
    <property type="project" value="UniProtKB-UniRule"/>
</dbReference>
<dbReference type="GO" id="GO:0005737">
    <property type="term" value="C:cytoplasm"/>
    <property type="evidence" value="ECO:0007669"/>
    <property type="project" value="UniProtKB-SubCell"/>
</dbReference>
<dbReference type="GO" id="GO:0097163">
    <property type="term" value="F:sulfur carrier activity"/>
    <property type="evidence" value="ECO:0007669"/>
    <property type="project" value="UniProtKB-UniRule"/>
</dbReference>
<feature type="active site" description="Cysteine persulfide intermediate" evidence="3">
    <location>
        <position position="114"/>
    </location>
</feature>
<dbReference type="OrthoDB" id="9782042at2"/>
<dbReference type="SUPFAM" id="SSF53927">
    <property type="entry name" value="Cytidine deaminase-like"/>
    <property type="match status" value="1"/>
</dbReference>
<dbReference type="EMBL" id="BKAG01000019">
    <property type="protein sequence ID" value="GEP43590.1"/>
    <property type="molecule type" value="Genomic_DNA"/>
</dbReference>
<sequence length="276" mass="29628">MSDDTTFPVTVHRITLPSAVAITEDVTAREEPLEIRVEGRSVAVVMRTPGHDEELVAGFLISEGVVKSPRDLLEVSQCPSTNNKYGNVVDVLLAGSAVVNWDSLTRHVFSASSCGICGKTSLESVFQKFEVLDSQLPVESIITPSLLATFPAKLRAAQPTFAQTGGLHACAVFDEHGNLLVLREDVGRHNALDKVLGWALRENLLPFSKHVLLLSGRVSFEMMQKALAAGVPVVAAISAPSSLAVQFAQDSGQTLVGFLRGETMNVYTHPQRIAGV</sequence>
<dbReference type="Proteomes" id="UP000321577">
    <property type="component" value="Unassembled WGS sequence"/>
</dbReference>
<keyword evidence="2 3" id="KW-0501">Molybdenum cofactor biosynthesis</keyword>
<comment type="subcellular location">
    <subcellularLocation>
        <location evidence="3">Cytoplasm</location>
    </subcellularLocation>
</comment>
<dbReference type="RefSeq" id="WP_146851165.1">
    <property type="nucleotide sequence ID" value="NZ_BKAG01000019.1"/>
</dbReference>
<comment type="caution">
    <text evidence="4">The sequence shown here is derived from an EMBL/GenBank/DDBJ whole genome shotgun (WGS) entry which is preliminary data.</text>
</comment>
<dbReference type="PIRSF" id="PIRSF015626">
    <property type="entry name" value="FdhD"/>
    <property type="match status" value="1"/>
</dbReference>
<dbReference type="NCBIfam" id="NF001943">
    <property type="entry name" value="PRK00724.1-2"/>
    <property type="match status" value="1"/>
</dbReference>
<comment type="caution">
    <text evidence="3">Lacks conserved residue(s) required for the propagation of feature annotation.</text>
</comment>
<reference evidence="4 5" key="1">
    <citation type="submission" date="2019-07" db="EMBL/GenBank/DDBJ databases">
        <title>Whole genome shotgun sequence of Brevifollis gellanilyticus NBRC 108608.</title>
        <authorList>
            <person name="Hosoyama A."/>
            <person name="Uohara A."/>
            <person name="Ohji S."/>
            <person name="Ichikawa N."/>
        </authorList>
    </citation>
    <scope>NUCLEOTIDE SEQUENCE [LARGE SCALE GENOMIC DNA]</scope>
    <source>
        <strain evidence="4 5">NBRC 108608</strain>
    </source>
</reference>
<dbReference type="GO" id="GO:0016783">
    <property type="term" value="F:sulfurtransferase activity"/>
    <property type="evidence" value="ECO:0007669"/>
    <property type="project" value="InterPro"/>
</dbReference>
<keyword evidence="4" id="KW-0808">Transferase</keyword>
<dbReference type="HAMAP" id="MF_00187">
    <property type="entry name" value="FdhD"/>
    <property type="match status" value="1"/>
</dbReference>
<protein>
    <recommendedName>
        <fullName evidence="3">Sulfur carrier protein FdhD</fullName>
    </recommendedName>
</protein>
<accession>A0A512MA24</accession>
<evidence type="ECO:0000256" key="3">
    <source>
        <dbReference type="HAMAP-Rule" id="MF_00187"/>
    </source>
</evidence>
<dbReference type="InterPro" id="IPR003786">
    <property type="entry name" value="FdhD"/>
</dbReference>
<dbReference type="Gene3D" id="3.10.20.10">
    <property type="match status" value="1"/>
</dbReference>
<dbReference type="AlphaFoldDB" id="A0A512MA24"/>
<dbReference type="InterPro" id="IPR016193">
    <property type="entry name" value="Cytidine_deaminase-like"/>
</dbReference>
<gene>
    <name evidence="3 4" type="primary">fdhD</name>
    <name evidence="4" type="ORF">BGE01nite_28810</name>
</gene>
<comment type="similarity">
    <text evidence="3">Belongs to the FdhD family.</text>
</comment>